<dbReference type="GO" id="GO:0070072">
    <property type="term" value="P:vacuolar proton-transporting V-type ATPase complex assembly"/>
    <property type="evidence" value="ECO:0007669"/>
    <property type="project" value="InterPro"/>
</dbReference>
<dbReference type="PANTHER" id="PTHR31394">
    <property type="entry name" value="TRANSMEMBRANE PROTEIN 199"/>
    <property type="match status" value="1"/>
</dbReference>
<comment type="subcellular location">
    <subcellularLocation>
        <location evidence="1">Endoplasmic reticulum membrane</location>
        <topology evidence="1">Multi-pass membrane protein</topology>
    </subcellularLocation>
</comment>
<dbReference type="RefSeq" id="XP_030260557.1">
    <property type="nucleotide sequence ID" value="XM_030404697.1"/>
</dbReference>
<dbReference type="GO" id="GO:0005789">
    <property type="term" value="C:endoplasmic reticulum membrane"/>
    <property type="evidence" value="ECO:0007669"/>
    <property type="project" value="UniProtKB-SubCell"/>
</dbReference>
<dbReference type="InParanoid" id="A0A671U7Z4"/>
<organism evidence="7 8">
    <name type="scientific">Sparus aurata</name>
    <name type="common">Gilthead sea bream</name>
    <dbReference type="NCBI Taxonomy" id="8175"/>
    <lineage>
        <taxon>Eukaryota</taxon>
        <taxon>Metazoa</taxon>
        <taxon>Chordata</taxon>
        <taxon>Craniata</taxon>
        <taxon>Vertebrata</taxon>
        <taxon>Euteleostomi</taxon>
        <taxon>Actinopterygii</taxon>
        <taxon>Neopterygii</taxon>
        <taxon>Teleostei</taxon>
        <taxon>Neoteleostei</taxon>
        <taxon>Acanthomorphata</taxon>
        <taxon>Eupercaria</taxon>
        <taxon>Spariformes</taxon>
        <taxon>Sparidae</taxon>
        <taxon>Sparus</taxon>
    </lineage>
</organism>
<keyword evidence="8" id="KW-1185">Reference proteome</keyword>
<evidence type="ECO:0000313" key="7">
    <source>
        <dbReference type="Ensembl" id="ENSSAUP00010009888.1"/>
    </source>
</evidence>
<dbReference type="OrthoDB" id="19981at2759"/>
<dbReference type="AlphaFoldDB" id="A0A671U7Z4"/>
<dbReference type="Ensembl" id="ENSSAUT00010010525.1">
    <property type="protein sequence ID" value="ENSSAUP00010009888.1"/>
    <property type="gene ID" value="ENSSAUG00010004853.1"/>
</dbReference>
<evidence type="ECO:0000256" key="5">
    <source>
        <dbReference type="ARBA" id="ARBA00023136"/>
    </source>
</evidence>
<keyword evidence="3" id="KW-0256">Endoplasmic reticulum</keyword>
<accession>A0A671U7Z4</accession>
<dbReference type="Pfam" id="PF11712">
    <property type="entry name" value="Vma12"/>
    <property type="match status" value="1"/>
</dbReference>
<evidence type="ECO:0000256" key="6">
    <source>
        <dbReference type="SAM" id="Phobius"/>
    </source>
</evidence>
<keyword evidence="2 6" id="KW-0812">Transmembrane</keyword>
<reference evidence="7" key="2">
    <citation type="submission" date="2025-08" db="UniProtKB">
        <authorList>
            <consortium name="Ensembl"/>
        </authorList>
    </citation>
    <scope>IDENTIFICATION</scope>
</reference>
<dbReference type="OMA" id="ADVYFII"/>
<evidence type="ECO:0000313" key="8">
    <source>
        <dbReference type="Proteomes" id="UP000472265"/>
    </source>
</evidence>
<dbReference type="PANTHER" id="PTHR31394:SF1">
    <property type="entry name" value="TRANSMEMBRANE PROTEIN 199"/>
    <property type="match status" value="1"/>
</dbReference>
<reference evidence="7" key="3">
    <citation type="submission" date="2025-09" db="UniProtKB">
        <authorList>
            <consortium name="Ensembl"/>
        </authorList>
    </citation>
    <scope>IDENTIFICATION</scope>
</reference>
<evidence type="ECO:0000256" key="2">
    <source>
        <dbReference type="ARBA" id="ARBA00022692"/>
    </source>
</evidence>
<keyword evidence="5 6" id="KW-0472">Membrane</keyword>
<sequence length="239" mass="26675">MCTGTSFFANSQLDKRYIYLRSCISPGQTFQSQSVKLAKIMATAFVIGDKYRNNASKLLEKTDSSLPQQLREELEETLEKTGPTTLSFSTARKLQKYLQGNGQPFYLHELLEDSSLYLPEVVKPPRNPQLVARLEKIKAKLANEEYNRITRNVNTQEINRHGTLADFGKEVRSVKAVVVTIFNFLVTVVAAFACSYMGSQYLFTDTAARVISAVIAASVVGLAELYVLVRTMEGELGEP</sequence>
<dbReference type="Proteomes" id="UP000472265">
    <property type="component" value="Chromosome 2"/>
</dbReference>
<dbReference type="CTD" id="147007"/>
<evidence type="ECO:0000256" key="3">
    <source>
        <dbReference type="ARBA" id="ARBA00022824"/>
    </source>
</evidence>
<feature type="transmembrane region" description="Helical" evidence="6">
    <location>
        <begin position="176"/>
        <end position="198"/>
    </location>
</feature>
<evidence type="ECO:0000256" key="1">
    <source>
        <dbReference type="ARBA" id="ARBA00004477"/>
    </source>
</evidence>
<dbReference type="GeneID" id="115573752"/>
<protein>
    <submittedName>
        <fullName evidence="7">Transmembrane protein 199</fullName>
    </submittedName>
</protein>
<reference evidence="7" key="1">
    <citation type="submission" date="2021-04" db="EMBL/GenBank/DDBJ databases">
        <authorList>
            <consortium name="Wellcome Sanger Institute Data Sharing"/>
        </authorList>
    </citation>
    <scope>NUCLEOTIDE SEQUENCE [LARGE SCALE GENOMIC DNA]</scope>
</reference>
<evidence type="ECO:0000256" key="4">
    <source>
        <dbReference type="ARBA" id="ARBA00022989"/>
    </source>
</evidence>
<gene>
    <name evidence="7" type="primary">TMEM199</name>
    <name evidence="7" type="synonym">tmem199</name>
</gene>
<name>A0A671U7Z4_SPAAU</name>
<dbReference type="GeneTree" id="ENSGT00390000014591"/>
<keyword evidence="4 6" id="KW-1133">Transmembrane helix</keyword>
<dbReference type="InterPro" id="IPR021013">
    <property type="entry name" value="ATPase_Vma12"/>
</dbReference>
<proteinExistence type="predicted"/>
<feature type="transmembrane region" description="Helical" evidence="6">
    <location>
        <begin position="210"/>
        <end position="229"/>
    </location>
</feature>
<dbReference type="FunCoup" id="A0A671U7Z4">
    <property type="interactions" value="1214"/>
</dbReference>